<dbReference type="InterPro" id="IPR024423">
    <property type="entry name" value="DUF3050"/>
</dbReference>
<gene>
    <name evidence="1" type="ORF">I602_1332</name>
    <name evidence="2" type="ORF">SAMN05444353_0438</name>
</gene>
<sequence length="264" mass="30627">MLNIDFIIENLDSSSYQTCNLELYSSIENKKDVKSFMENHIFAIWDYMSLMRALENNLRDNSVPWFPSNNGKNLKILYKILDEEEYTIDASGSVKSYFEMYLEAMEEIGANTSDILNILSHSKTINLIDEALNLTGMNIESFYYTRFIYTIIKSQKPHLMAIVFALSKELVSKVLILEDFCRKDFSNKYDKTLFLINKLKAVNSKNYNSNAFKLASDFIGEDPQKLMEAKRAALNCVRYRDLHIEGIARSIQKQKAVYFHEANC</sequence>
<dbReference type="EMBL" id="FNUE01000001">
    <property type="protein sequence ID" value="SEE03531.1"/>
    <property type="molecule type" value="Genomic_DNA"/>
</dbReference>
<protein>
    <submittedName>
        <fullName evidence="1">Uncharacterized protein</fullName>
    </submittedName>
</protein>
<evidence type="ECO:0000313" key="2">
    <source>
        <dbReference type="EMBL" id="SEE03531.1"/>
    </source>
</evidence>
<name>A0A0M9CG01_9FLAO</name>
<evidence type="ECO:0000313" key="4">
    <source>
        <dbReference type="Proteomes" id="UP000183071"/>
    </source>
</evidence>
<dbReference type="Gene3D" id="1.20.910.10">
    <property type="entry name" value="Heme oxygenase-like"/>
    <property type="match status" value="1"/>
</dbReference>
<dbReference type="STRING" id="1300348.I602_1332"/>
<accession>A0A0M9CG01</accession>
<reference evidence="2 4" key="2">
    <citation type="submission" date="2016-10" db="EMBL/GenBank/DDBJ databases">
        <authorList>
            <person name="Varghese N."/>
            <person name="Submissions S."/>
        </authorList>
    </citation>
    <scope>NUCLEOTIDE SEQUENCE [LARGE SCALE GENOMIC DNA]</scope>
    <source>
        <strain evidence="2 4">DSW-5</strain>
    </source>
</reference>
<reference evidence="1 3" key="1">
    <citation type="submission" date="2015-07" db="EMBL/GenBank/DDBJ databases">
        <title>Genome of Polaribacter dokdonenesis DSW-5, isolated from seawater off Dokdo in Korea.</title>
        <authorList>
            <person name="Yoon K."/>
            <person name="Song J.Y."/>
            <person name="Kim J.F."/>
        </authorList>
    </citation>
    <scope>NUCLEOTIDE SEQUENCE [LARGE SCALE GENOMIC DNA]</scope>
    <source>
        <strain evidence="1 3">DSW-5</strain>
    </source>
</reference>
<proteinExistence type="predicted"/>
<dbReference type="PATRIC" id="fig|1300348.6.peg.1331"/>
<dbReference type="EMBL" id="LGBR01000001">
    <property type="protein sequence ID" value="KOY51772.1"/>
    <property type="molecule type" value="Genomic_DNA"/>
</dbReference>
<dbReference type="Pfam" id="PF11251">
    <property type="entry name" value="DUF3050"/>
    <property type="match status" value="1"/>
</dbReference>
<dbReference type="InterPro" id="IPR016084">
    <property type="entry name" value="Haem_Oase-like_multi-hlx"/>
</dbReference>
<organism evidence="1 3">
    <name type="scientific">Polaribacter dokdonensis DSW-5</name>
    <dbReference type="NCBI Taxonomy" id="1300348"/>
    <lineage>
        <taxon>Bacteria</taxon>
        <taxon>Pseudomonadati</taxon>
        <taxon>Bacteroidota</taxon>
        <taxon>Flavobacteriia</taxon>
        <taxon>Flavobacteriales</taxon>
        <taxon>Flavobacteriaceae</taxon>
    </lineage>
</organism>
<dbReference type="Proteomes" id="UP000037716">
    <property type="component" value="Unassembled WGS sequence"/>
</dbReference>
<evidence type="ECO:0000313" key="3">
    <source>
        <dbReference type="Proteomes" id="UP000037716"/>
    </source>
</evidence>
<keyword evidence="4" id="KW-1185">Reference proteome</keyword>
<dbReference type="Proteomes" id="UP000183071">
    <property type="component" value="Unassembled WGS sequence"/>
</dbReference>
<dbReference type="OrthoDB" id="9791270at2"/>
<comment type="caution">
    <text evidence="1">The sequence shown here is derived from an EMBL/GenBank/DDBJ whole genome shotgun (WGS) entry which is preliminary data.</text>
</comment>
<dbReference type="AlphaFoldDB" id="A0A0M9CG01"/>
<evidence type="ECO:0000313" key="1">
    <source>
        <dbReference type="EMBL" id="KOY51772.1"/>
    </source>
</evidence>
<dbReference type="RefSeq" id="WP_053973922.1">
    <property type="nucleotide sequence ID" value="NZ_FNUE01000001.1"/>
</dbReference>